<dbReference type="Pfam" id="PF12679">
    <property type="entry name" value="ABC2_membrane_2"/>
    <property type="match status" value="1"/>
</dbReference>
<dbReference type="PANTHER" id="PTHR43471:SF12">
    <property type="entry name" value="HYPOTHETICAL MEMBRANE PROTEIN, CONSERVED"/>
    <property type="match status" value="1"/>
</dbReference>
<name>A0A3S3AH37_9NOCA</name>
<keyword evidence="2" id="KW-0472">Membrane</keyword>
<comment type="caution">
    <text evidence="3">The sequence shown here is derived from an EMBL/GenBank/DDBJ whole genome shotgun (WGS) entry which is preliminary data.</text>
</comment>
<dbReference type="Proteomes" id="UP000284333">
    <property type="component" value="Unassembled WGS sequence"/>
</dbReference>
<feature type="transmembrane region" description="Helical" evidence="2">
    <location>
        <begin position="153"/>
        <end position="171"/>
    </location>
</feature>
<dbReference type="GO" id="GO:0140359">
    <property type="term" value="F:ABC-type transporter activity"/>
    <property type="evidence" value="ECO:0007669"/>
    <property type="project" value="InterPro"/>
</dbReference>
<feature type="transmembrane region" description="Helical" evidence="2">
    <location>
        <begin position="263"/>
        <end position="285"/>
    </location>
</feature>
<protein>
    <submittedName>
        <fullName evidence="3">ABC transporter permease</fullName>
    </submittedName>
</protein>
<dbReference type="PANTHER" id="PTHR43471">
    <property type="entry name" value="ABC TRANSPORTER PERMEASE"/>
    <property type="match status" value="1"/>
</dbReference>
<feature type="transmembrane region" description="Helical" evidence="2">
    <location>
        <begin position="183"/>
        <end position="204"/>
    </location>
</feature>
<evidence type="ECO:0000313" key="4">
    <source>
        <dbReference type="Proteomes" id="UP000284333"/>
    </source>
</evidence>
<accession>A0A3S3AH37</accession>
<feature type="region of interest" description="Disordered" evidence="1">
    <location>
        <begin position="1"/>
        <end position="92"/>
    </location>
</feature>
<evidence type="ECO:0000256" key="2">
    <source>
        <dbReference type="SAM" id="Phobius"/>
    </source>
</evidence>
<keyword evidence="4" id="KW-1185">Reference proteome</keyword>
<dbReference type="EMBL" id="RKLN01000007">
    <property type="protein sequence ID" value="RVW00373.1"/>
    <property type="molecule type" value="Genomic_DNA"/>
</dbReference>
<organism evidence="3 4">
    <name type="scientific">Rhodococcus spongiicola</name>
    <dbReference type="NCBI Taxonomy" id="2487352"/>
    <lineage>
        <taxon>Bacteria</taxon>
        <taxon>Bacillati</taxon>
        <taxon>Actinomycetota</taxon>
        <taxon>Actinomycetes</taxon>
        <taxon>Mycobacteriales</taxon>
        <taxon>Nocardiaceae</taxon>
        <taxon>Rhodococcus</taxon>
    </lineage>
</organism>
<keyword evidence="2" id="KW-1133">Transmembrane helix</keyword>
<dbReference type="OrthoDB" id="149032at2"/>
<dbReference type="AlphaFoldDB" id="A0A3S3AH37"/>
<feature type="compositionally biased region" description="Basic and acidic residues" evidence="1">
    <location>
        <begin position="68"/>
        <end position="85"/>
    </location>
</feature>
<feature type="transmembrane region" description="Helical" evidence="2">
    <location>
        <begin position="427"/>
        <end position="446"/>
    </location>
</feature>
<dbReference type="GO" id="GO:0005886">
    <property type="term" value="C:plasma membrane"/>
    <property type="evidence" value="ECO:0007669"/>
    <property type="project" value="UniProtKB-SubCell"/>
</dbReference>
<sequence length="464" mass="49704">MHGSSQFSRPGRPRRNRGPRCVRGRRAHSAHPDGRRSRRPGPTFHRQGVGLGSTRRRTAAGRTQARYLHREAPRGPRDRCRERIRGSHRAARPGGRRCLGYLLRPVDRHLGTDVPEHAGGKPVTSTRPSPNYLDGVLTVFGLEFRQRLRTRGWYVLLVAWFVLISAVAALADATTAANDMAGQFVFELVVGFVLLFALLVVPAFSANSISGDRAAGTLAILQNTLLRPGQLLWGKWIAAWAVSLAFLAAALPALVWAMSRGGVHIASLPVFVLMVAVELGLMCAIGVGISARSHRPLFAVTATYLLVAAFTVGTPIAFGLSSALSADEIRLPRVEGWSPGPDGGQYVCSQTETTSQTFMHTERTSWMLAANPFVVVSDAVPGPPGVSDDFGVMGTISSRVRDAQRGGLEGLPCLPRSGDAEAQPGPIWPLGLGVQGAVVAVAIAAGRRRLRTPMGRLPAGMRVA</sequence>
<feature type="compositionally biased region" description="Basic residues" evidence="1">
    <location>
        <begin position="11"/>
        <end position="29"/>
    </location>
</feature>
<feature type="transmembrane region" description="Helical" evidence="2">
    <location>
        <begin position="236"/>
        <end position="257"/>
    </location>
</feature>
<feature type="transmembrane region" description="Helical" evidence="2">
    <location>
        <begin position="297"/>
        <end position="318"/>
    </location>
</feature>
<evidence type="ECO:0000313" key="3">
    <source>
        <dbReference type="EMBL" id="RVW00373.1"/>
    </source>
</evidence>
<proteinExistence type="predicted"/>
<gene>
    <name evidence="3" type="ORF">EF834_17075</name>
</gene>
<reference evidence="3 4" key="1">
    <citation type="submission" date="2018-11" db="EMBL/GenBank/DDBJ databases">
        <title>Rhodococcus spongicola sp. nov. and Rhodococcus xishaensis sp. nov. from marine sponges.</title>
        <authorList>
            <person name="Li L."/>
            <person name="Lin H.W."/>
        </authorList>
    </citation>
    <scope>NUCLEOTIDE SEQUENCE [LARGE SCALE GENOMIC DNA]</scope>
    <source>
        <strain evidence="3 4">LHW50502</strain>
    </source>
</reference>
<keyword evidence="2" id="KW-0812">Transmembrane</keyword>
<evidence type="ECO:0000256" key="1">
    <source>
        <dbReference type="SAM" id="MobiDB-lite"/>
    </source>
</evidence>